<organism evidence="1 2">
    <name type="scientific">Candidatus Buchananbacteria bacterium CG10_big_fil_rev_8_21_14_0_10_42_9</name>
    <dbReference type="NCBI Taxonomy" id="1974526"/>
    <lineage>
        <taxon>Bacteria</taxon>
        <taxon>Candidatus Buchananiibacteriota</taxon>
    </lineage>
</organism>
<reference evidence="2" key="1">
    <citation type="submission" date="2017-09" db="EMBL/GenBank/DDBJ databases">
        <title>Depth-based differentiation of microbial function through sediment-hosted aquifers and enrichment of novel symbionts in the deep terrestrial subsurface.</title>
        <authorList>
            <person name="Probst A.J."/>
            <person name="Ladd B."/>
            <person name="Jarett J.K."/>
            <person name="Geller-Mcgrath D.E."/>
            <person name="Sieber C.M.K."/>
            <person name="Emerson J.B."/>
            <person name="Anantharaman K."/>
            <person name="Thomas B.C."/>
            <person name="Malmstrom R."/>
            <person name="Stieglmeier M."/>
            <person name="Klingl A."/>
            <person name="Woyke T."/>
            <person name="Ryan C.M."/>
            <person name="Banfield J.F."/>
        </authorList>
    </citation>
    <scope>NUCLEOTIDE SEQUENCE [LARGE SCALE GENOMIC DNA]</scope>
</reference>
<name>A0A2H0W093_9BACT</name>
<sequence length="211" mass="21950">MRYKEFFNVRKSNRINKTLSILAAFISFLVVGSVLYAATTIGDNINTGGTLDVTGLSTFSRATSTSATTTDYLYVGSDFTAPPGLDYSGDLFVFDDLVVNSQSTSTVSLWVGSGGTADIINVAGGDLYVQNDGEIDGNLFVGGTSSTTAKIVLGAGQTADATSTIILGDEIAESATCIKLRTTAGDWVYAYATSSSATVALGLTWTTTSCE</sequence>
<gene>
    <name evidence="1" type="ORF">COT81_04580</name>
</gene>
<evidence type="ECO:0000313" key="2">
    <source>
        <dbReference type="Proteomes" id="UP000230935"/>
    </source>
</evidence>
<protein>
    <submittedName>
        <fullName evidence="1">Uncharacterized protein</fullName>
    </submittedName>
</protein>
<dbReference type="Proteomes" id="UP000230935">
    <property type="component" value="Unassembled WGS sequence"/>
</dbReference>
<evidence type="ECO:0000313" key="1">
    <source>
        <dbReference type="EMBL" id="PIS04795.1"/>
    </source>
</evidence>
<proteinExistence type="predicted"/>
<dbReference type="EMBL" id="PEZZ01000035">
    <property type="protein sequence ID" value="PIS04795.1"/>
    <property type="molecule type" value="Genomic_DNA"/>
</dbReference>
<comment type="caution">
    <text evidence="1">The sequence shown here is derived from an EMBL/GenBank/DDBJ whole genome shotgun (WGS) entry which is preliminary data.</text>
</comment>
<dbReference type="AlphaFoldDB" id="A0A2H0W093"/>
<accession>A0A2H0W093</accession>